<reference evidence="2" key="1">
    <citation type="submission" date="2021-01" db="EMBL/GenBank/DDBJ databases">
        <authorList>
            <person name="Corre E."/>
            <person name="Pelletier E."/>
            <person name="Niang G."/>
            <person name="Scheremetjew M."/>
            <person name="Finn R."/>
            <person name="Kale V."/>
            <person name="Holt S."/>
            <person name="Cochrane G."/>
            <person name="Meng A."/>
            <person name="Brown T."/>
            <person name="Cohen L."/>
        </authorList>
    </citation>
    <scope>NUCLEOTIDE SEQUENCE</scope>
    <source>
        <strain evidence="2">GSO104</strain>
    </source>
</reference>
<dbReference type="SUPFAM" id="SSF50156">
    <property type="entry name" value="PDZ domain-like"/>
    <property type="match status" value="1"/>
</dbReference>
<protein>
    <recommendedName>
        <fullName evidence="4">PDZ domain-containing protein</fullName>
    </recommendedName>
</protein>
<dbReference type="PANTHER" id="PTHR38909:SF1">
    <property type="entry name" value="G PROTEIN GAMMA DOMAIN-CONTAINING PROTEIN"/>
    <property type="match status" value="1"/>
</dbReference>
<feature type="compositionally biased region" description="Basic and acidic residues" evidence="1">
    <location>
        <begin position="102"/>
        <end position="125"/>
    </location>
</feature>
<proteinExistence type="predicted"/>
<evidence type="ECO:0000313" key="3">
    <source>
        <dbReference type="EMBL" id="CAE4613434.1"/>
    </source>
</evidence>
<organism evidence="2">
    <name type="scientific">Ditylum brightwellii</name>
    <dbReference type="NCBI Taxonomy" id="49249"/>
    <lineage>
        <taxon>Eukaryota</taxon>
        <taxon>Sar</taxon>
        <taxon>Stramenopiles</taxon>
        <taxon>Ochrophyta</taxon>
        <taxon>Bacillariophyta</taxon>
        <taxon>Mediophyceae</taxon>
        <taxon>Lithodesmiophycidae</taxon>
        <taxon>Lithodesmiales</taxon>
        <taxon>Lithodesmiaceae</taxon>
        <taxon>Ditylum</taxon>
    </lineage>
</organism>
<dbReference type="EMBL" id="HBNS01022966">
    <property type="protein sequence ID" value="CAE4613430.1"/>
    <property type="molecule type" value="Transcribed_RNA"/>
</dbReference>
<feature type="region of interest" description="Disordered" evidence="1">
    <location>
        <begin position="1"/>
        <end position="25"/>
    </location>
</feature>
<evidence type="ECO:0000256" key="1">
    <source>
        <dbReference type="SAM" id="MobiDB-lite"/>
    </source>
</evidence>
<gene>
    <name evidence="2" type="ORF">DBRI00130_LOCUS18146</name>
    <name evidence="3" type="ORF">DBRI00130_LOCUS18148</name>
</gene>
<feature type="region of interest" description="Disordered" evidence="1">
    <location>
        <begin position="46"/>
        <end position="85"/>
    </location>
</feature>
<dbReference type="PANTHER" id="PTHR38909">
    <property type="entry name" value="G PROTEIN GAMMA DOMAIN-CONTAINING PROTEIN"/>
    <property type="match status" value="1"/>
</dbReference>
<evidence type="ECO:0008006" key="4">
    <source>
        <dbReference type="Google" id="ProtNLM"/>
    </source>
</evidence>
<evidence type="ECO:0000313" key="2">
    <source>
        <dbReference type="EMBL" id="CAE4613430.1"/>
    </source>
</evidence>
<dbReference type="InterPro" id="IPR036034">
    <property type="entry name" value="PDZ_sf"/>
</dbReference>
<accession>A0A6S8R9U4</accession>
<name>A0A6S8R9U4_9STRA</name>
<dbReference type="AlphaFoldDB" id="A0A6S8R9U4"/>
<feature type="compositionally biased region" description="Low complexity" evidence="1">
    <location>
        <begin position="60"/>
        <end position="73"/>
    </location>
</feature>
<sequence length="221" mass="24453">MTRRRQRSVSFSKLPMKHEANPSGSFCSEVEINSIEDAAVEVEVSHINPRWNTTERSICEDSSSSHGSSTSEDSSPRTPPMSRIGSMIKNMSFGEFFFSMSNDKEDVPKESQDPRTDAIGEEENKMPLSPTKSKAREYDFYAPPGSLGVVIESTPRGPCLHNIYSKSPLLGIVGKGDYIIAVDDDDTTELSAAELTCLLAMRSEQPQRKLTLVSCSSRTKY</sequence>
<feature type="region of interest" description="Disordered" evidence="1">
    <location>
        <begin position="102"/>
        <end position="131"/>
    </location>
</feature>
<dbReference type="EMBL" id="HBNS01022969">
    <property type="protein sequence ID" value="CAE4613434.1"/>
    <property type="molecule type" value="Transcribed_RNA"/>
</dbReference>